<feature type="domain" description="HD/PDEase" evidence="1">
    <location>
        <begin position="41"/>
        <end position="156"/>
    </location>
</feature>
<dbReference type="EMBL" id="KI913964">
    <property type="protein sequence ID" value="ETW00858.1"/>
    <property type="molecule type" value="Genomic_DNA"/>
</dbReference>
<dbReference type="AlphaFoldDB" id="A0A024U4Q2"/>
<dbReference type="EMBL" id="KI913964">
    <property type="protein sequence ID" value="ETW00857.1"/>
    <property type="molecule type" value="Genomic_DNA"/>
</dbReference>
<evidence type="ECO:0000259" key="1">
    <source>
        <dbReference type="SMART" id="SM00471"/>
    </source>
</evidence>
<dbReference type="InterPro" id="IPR003607">
    <property type="entry name" value="HD/PDEase_dom"/>
</dbReference>
<reference evidence="2" key="1">
    <citation type="submission" date="2013-12" db="EMBL/GenBank/DDBJ databases">
        <title>The Genome Sequence of Aphanomyces invadans NJM9701.</title>
        <authorList>
            <consortium name="The Broad Institute Genomics Platform"/>
            <person name="Russ C."/>
            <person name="Tyler B."/>
            <person name="van West P."/>
            <person name="Dieguez-Uribeondo J."/>
            <person name="Young S.K."/>
            <person name="Zeng Q."/>
            <person name="Gargeya S."/>
            <person name="Fitzgerald M."/>
            <person name="Abouelleil A."/>
            <person name="Alvarado L."/>
            <person name="Chapman S.B."/>
            <person name="Gainer-Dewar J."/>
            <person name="Goldberg J."/>
            <person name="Griggs A."/>
            <person name="Gujja S."/>
            <person name="Hansen M."/>
            <person name="Howarth C."/>
            <person name="Imamovic A."/>
            <person name="Ireland A."/>
            <person name="Larimer J."/>
            <person name="McCowan C."/>
            <person name="Murphy C."/>
            <person name="Pearson M."/>
            <person name="Poon T.W."/>
            <person name="Priest M."/>
            <person name="Roberts A."/>
            <person name="Saif S."/>
            <person name="Shea T."/>
            <person name="Sykes S."/>
            <person name="Wortman J."/>
            <person name="Nusbaum C."/>
            <person name="Birren B."/>
        </authorList>
    </citation>
    <scope>NUCLEOTIDE SEQUENCE [LARGE SCALE GENOMIC DNA]</scope>
    <source>
        <strain evidence="2">NJM9701</strain>
    </source>
</reference>
<dbReference type="VEuPathDB" id="FungiDB:H310_07383"/>
<dbReference type="PANTHER" id="PTHR33594:SF1">
    <property type="entry name" value="HD_PDEASE DOMAIN-CONTAINING PROTEIN"/>
    <property type="match status" value="1"/>
</dbReference>
<accession>A0A024U4Q2</accession>
<dbReference type="eggNOG" id="ENOG502QSR7">
    <property type="taxonomic scope" value="Eukaryota"/>
</dbReference>
<evidence type="ECO:0000313" key="2">
    <source>
        <dbReference type="EMBL" id="ETW00857.1"/>
    </source>
</evidence>
<dbReference type="Gene3D" id="1.10.472.50">
    <property type="entry name" value="HD-domain/PDEase-like"/>
    <property type="match status" value="1"/>
</dbReference>
<dbReference type="CDD" id="cd00077">
    <property type="entry name" value="HDc"/>
    <property type="match status" value="1"/>
</dbReference>
<dbReference type="Pfam" id="PF01966">
    <property type="entry name" value="HD"/>
    <property type="match status" value="1"/>
</dbReference>
<dbReference type="STRING" id="157072.A0A024U4Q2"/>
<dbReference type="RefSeq" id="XP_008870992.1">
    <property type="nucleotide sequence ID" value="XM_008872770.1"/>
</dbReference>
<name>A0A024U4Q2_9STRA</name>
<protein>
    <recommendedName>
        <fullName evidence="1">HD/PDEase domain-containing protein</fullName>
    </recommendedName>
</protein>
<proteinExistence type="predicted"/>
<dbReference type="InterPro" id="IPR006674">
    <property type="entry name" value="HD_domain"/>
</dbReference>
<dbReference type="Gene3D" id="1.20.58.1910">
    <property type="match status" value="1"/>
</dbReference>
<gene>
    <name evidence="2" type="ORF">H310_07383</name>
</gene>
<dbReference type="SMART" id="SM00471">
    <property type="entry name" value="HDc"/>
    <property type="match status" value="1"/>
</dbReference>
<organism evidence="2">
    <name type="scientific">Aphanomyces invadans</name>
    <dbReference type="NCBI Taxonomy" id="157072"/>
    <lineage>
        <taxon>Eukaryota</taxon>
        <taxon>Sar</taxon>
        <taxon>Stramenopiles</taxon>
        <taxon>Oomycota</taxon>
        <taxon>Saprolegniomycetes</taxon>
        <taxon>Saprolegniales</taxon>
        <taxon>Verrucalvaceae</taxon>
        <taxon>Aphanomyces</taxon>
    </lineage>
</organism>
<sequence>MSSCSTVGGEWTAKLGPRMETNDAVIQNTVEYVRGMLASNDASHDWNHIERVWRMSVRIAEEEQVERTDCVVLAALLHDIDDWKYTGLDSTDRARAFLQTQTVDAEKIEFVLKIIKGIGFKEELGSEKIEMFPELACVQDADRLDAIGAIGVARCLTYGGHKKRGLYDPAIPPLSDMNKDAYMANKGGLTLNHFYEKLFKLKDMMKTRAGRRIAESRHAYMVEYVERIQAEIAGWA</sequence>
<dbReference type="PANTHER" id="PTHR33594">
    <property type="entry name" value="SUPERFAMILY HYDROLASE, PUTATIVE (AFU_ORTHOLOGUE AFUA_1G03035)-RELATED"/>
    <property type="match status" value="1"/>
</dbReference>
<dbReference type="RefSeq" id="XP_008870993.1">
    <property type="nucleotide sequence ID" value="XM_008872771.1"/>
</dbReference>
<dbReference type="GeneID" id="20084433"/>
<dbReference type="OrthoDB" id="16547at2759"/>
<dbReference type="SUPFAM" id="SSF109604">
    <property type="entry name" value="HD-domain/PDEase-like"/>
    <property type="match status" value="1"/>
</dbReference>